<dbReference type="InParanoid" id="A0A165TJ33"/>
<organism evidence="2 3">
    <name type="scientific">Neolentinus lepideus HHB14362 ss-1</name>
    <dbReference type="NCBI Taxonomy" id="1314782"/>
    <lineage>
        <taxon>Eukaryota</taxon>
        <taxon>Fungi</taxon>
        <taxon>Dikarya</taxon>
        <taxon>Basidiomycota</taxon>
        <taxon>Agaricomycotina</taxon>
        <taxon>Agaricomycetes</taxon>
        <taxon>Gloeophyllales</taxon>
        <taxon>Gloeophyllaceae</taxon>
        <taxon>Neolentinus</taxon>
    </lineage>
</organism>
<feature type="region of interest" description="Disordered" evidence="1">
    <location>
        <begin position="8"/>
        <end position="35"/>
    </location>
</feature>
<feature type="region of interest" description="Disordered" evidence="1">
    <location>
        <begin position="87"/>
        <end position="124"/>
    </location>
</feature>
<proteinExistence type="predicted"/>
<evidence type="ECO:0000313" key="3">
    <source>
        <dbReference type="Proteomes" id="UP000076761"/>
    </source>
</evidence>
<dbReference type="Proteomes" id="UP000076761">
    <property type="component" value="Unassembled WGS sequence"/>
</dbReference>
<sequence length="502" mass="55797">MTIQGVFAIMGRGHGASTPKTPPTPHSTPCANNVPEPTRMVDPVLLQNFLAETHQVEGCTCDICAMRDEQARLLVNTTEDAYTTNVTNTHLTNDTRPRDIRTSAEVGPRRVTSPGGNSSMPDLSTIREEPAATSAAGPSPQVQNVTDVLHFLSPEGPRSRSLSGSRSRTDADYQDSRSHRLGLGILRCRREPRNRSDLSAALNEIPGSSSCQPARHVDIIPTLLVSEPTIVSLNSPPLASPASLEGHHIHSPDPQAYVHQGRRHPNFNDTSHAAPSPSQSCDFPMLSPCPRQERLNQDGQPRYTNSLRVPNQHRQLPNPRAYGQRIEQPLPPVPMDLDNLPLATPPQYTRRDYRRAPLYLRRNMDAYFSIDTAAIEEELPAYSTHDPLLVQALRGRRHRERPYIEGFQEAELARHHDDHDRGRAGPNSNANGESGREGGQQGLGRFMTSLMRSTVRFCSFMDPMRHTAPVERGYGTRNSDRVPMEVLRRELARQEAMQNGLP</sequence>
<feature type="compositionally biased region" description="Low complexity" evidence="1">
    <location>
        <begin position="152"/>
        <end position="166"/>
    </location>
</feature>
<feature type="region of interest" description="Disordered" evidence="1">
    <location>
        <begin position="152"/>
        <end position="176"/>
    </location>
</feature>
<feature type="region of interest" description="Disordered" evidence="1">
    <location>
        <begin position="236"/>
        <end position="318"/>
    </location>
</feature>
<dbReference type="OrthoDB" id="3267922at2759"/>
<feature type="compositionally biased region" description="Basic and acidic residues" evidence="1">
    <location>
        <begin position="411"/>
        <end position="423"/>
    </location>
</feature>
<name>A0A165TJ33_9AGAM</name>
<feature type="compositionally biased region" description="Basic and acidic residues" evidence="1">
    <location>
        <begin position="167"/>
        <end position="176"/>
    </location>
</feature>
<protein>
    <submittedName>
        <fullName evidence="2">Uncharacterized protein</fullName>
    </submittedName>
</protein>
<gene>
    <name evidence="2" type="ORF">NEOLEDRAFT_205390</name>
</gene>
<reference evidence="2 3" key="1">
    <citation type="journal article" date="2016" name="Mol. Biol. Evol.">
        <title>Comparative Genomics of Early-Diverging Mushroom-Forming Fungi Provides Insights into the Origins of Lignocellulose Decay Capabilities.</title>
        <authorList>
            <person name="Nagy L.G."/>
            <person name="Riley R."/>
            <person name="Tritt A."/>
            <person name="Adam C."/>
            <person name="Daum C."/>
            <person name="Floudas D."/>
            <person name="Sun H."/>
            <person name="Yadav J.S."/>
            <person name="Pangilinan J."/>
            <person name="Larsson K.H."/>
            <person name="Matsuura K."/>
            <person name="Barry K."/>
            <person name="Labutti K."/>
            <person name="Kuo R."/>
            <person name="Ohm R.A."/>
            <person name="Bhattacharya S.S."/>
            <person name="Shirouzu T."/>
            <person name="Yoshinaga Y."/>
            <person name="Martin F.M."/>
            <person name="Grigoriev I.V."/>
            <person name="Hibbett D.S."/>
        </authorList>
    </citation>
    <scope>NUCLEOTIDE SEQUENCE [LARGE SCALE GENOMIC DNA]</scope>
    <source>
        <strain evidence="2 3">HHB14362 ss-1</strain>
    </source>
</reference>
<feature type="region of interest" description="Disordered" evidence="1">
    <location>
        <begin position="407"/>
        <end position="442"/>
    </location>
</feature>
<dbReference type="AlphaFoldDB" id="A0A165TJ33"/>
<accession>A0A165TJ33</accession>
<feature type="compositionally biased region" description="Basic and acidic residues" evidence="1">
    <location>
        <begin position="93"/>
        <end position="102"/>
    </location>
</feature>
<evidence type="ECO:0000256" key="1">
    <source>
        <dbReference type="SAM" id="MobiDB-lite"/>
    </source>
</evidence>
<feature type="compositionally biased region" description="Polar residues" evidence="1">
    <location>
        <begin position="267"/>
        <end position="281"/>
    </location>
</feature>
<dbReference type="EMBL" id="KV425565">
    <property type="protein sequence ID" value="KZT26741.1"/>
    <property type="molecule type" value="Genomic_DNA"/>
</dbReference>
<keyword evidence="3" id="KW-1185">Reference proteome</keyword>
<feature type="compositionally biased region" description="Polar residues" evidence="1">
    <location>
        <begin position="297"/>
        <end position="315"/>
    </location>
</feature>
<evidence type="ECO:0000313" key="2">
    <source>
        <dbReference type="EMBL" id="KZT26741.1"/>
    </source>
</evidence>